<evidence type="ECO:0000313" key="2">
    <source>
        <dbReference type="EMBL" id="CAD8061329.1"/>
    </source>
</evidence>
<keyword evidence="3" id="KW-1185">Reference proteome</keyword>
<feature type="coiled-coil region" evidence="1">
    <location>
        <begin position="1304"/>
        <end position="1373"/>
    </location>
</feature>
<comment type="caution">
    <text evidence="2">The sequence shown here is derived from an EMBL/GenBank/DDBJ whole genome shotgun (WGS) entry which is preliminary data.</text>
</comment>
<keyword evidence="1" id="KW-0175">Coiled coil</keyword>
<feature type="coiled-coil region" evidence="1">
    <location>
        <begin position="744"/>
        <end position="771"/>
    </location>
</feature>
<feature type="coiled-coil region" evidence="1">
    <location>
        <begin position="825"/>
        <end position="945"/>
    </location>
</feature>
<feature type="coiled-coil region" evidence="1">
    <location>
        <begin position="116"/>
        <end position="239"/>
    </location>
</feature>
<feature type="coiled-coil region" evidence="1">
    <location>
        <begin position="1565"/>
        <end position="1599"/>
    </location>
</feature>
<feature type="coiled-coil region" evidence="1">
    <location>
        <begin position="1038"/>
        <end position="1275"/>
    </location>
</feature>
<protein>
    <submittedName>
        <fullName evidence="2">Uncharacterized protein</fullName>
    </submittedName>
</protein>
<dbReference type="Proteomes" id="UP000688137">
    <property type="component" value="Unassembled WGS sequence"/>
</dbReference>
<evidence type="ECO:0000256" key="1">
    <source>
        <dbReference type="SAM" id="Coils"/>
    </source>
</evidence>
<dbReference type="EMBL" id="CAJJDM010000030">
    <property type="protein sequence ID" value="CAD8061329.1"/>
    <property type="molecule type" value="Genomic_DNA"/>
</dbReference>
<name>A0A8S1L0V7_PARPR</name>
<evidence type="ECO:0000313" key="3">
    <source>
        <dbReference type="Proteomes" id="UP000688137"/>
    </source>
</evidence>
<gene>
    <name evidence="2" type="ORF">PPRIM_AZ9-3.1.T0310254</name>
</gene>
<accession>A0A8S1L0V7</accession>
<proteinExistence type="predicted"/>
<feature type="coiled-coil region" evidence="1">
    <location>
        <begin position="1631"/>
        <end position="1876"/>
    </location>
</feature>
<organism evidence="2 3">
    <name type="scientific">Paramecium primaurelia</name>
    <dbReference type="NCBI Taxonomy" id="5886"/>
    <lineage>
        <taxon>Eukaryota</taxon>
        <taxon>Sar</taxon>
        <taxon>Alveolata</taxon>
        <taxon>Ciliophora</taxon>
        <taxon>Intramacronucleata</taxon>
        <taxon>Oligohymenophorea</taxon>
        <taxon>Peniculida</taxon>
        <taxon>Parameciidae</taxon>
        <taxon>Paramecium</taxon>
    </lineage>
</organism>
<sequence>MFSQQTDQKEVITNFPENTDKILESQNEFFDNKTRIILMAIEIERLHKILNSKIDYYHQKMQDYIKRELFYKGQIVEYLQRNTELNQQILEKNALISQNIKENSQQEMKMLITQQCLQFEQELKSSQLKNLQLQKENQELRSQFEDAPQLRKKLYDLEQLYSQLLIEKNEEIKQLSQNNQEYTLKNSQLDTLNQLLQYKELELLEWQYSSQQTNLIHENQRLKKELKFLNDKLNLLLINNDHLKVKQDDIQNLNYCQTTISNKIFRQANDIRNQTPRRQQINPTQDQLFNRQNTPSNQIQPSQIPINLQSLSQPQRDNINNQNDNNNYQFKELIEQILFIQNQKTQSKQSIQNQISLLIKVLNLKQQEISQFLYQKNNYVINQKLSASPQFIANPQRKKFQKYYSLSPNNCYSQPYVILQPRSRSPINQYHKGIKTETTFHSYSNMLRQQITPIVIKPQNIVTYNYNKPQTQIHYHFSPIQKTVVKQNFQNPPYIVRNTQPNEAVQFYQPIKINVNQPNLRSFDKQEQNLNENMNQPEFNVYTTEFQVNSQENIKKGKSPQKTLINFPKQDVINDKSQQQQSHLDGSLPQNVFVSNGDQSLSQKSFEIYQEDQIFNKITLQDPVSIIKQKLNGQAQSQENMKDSFNIIYQQFQEFRSIFKQKLYNEEQEFQKTYSNSLEQLQKLENIILVLVNEKTQQISNSRDNKFNRISYEKIETDQQKEYQSYKIEQPNSDYFQIKKQTQINEANDFLQQITKQKKLLNEQKNHFKQLISLQDEIQNKYEPLVSLLFQKESELNKELIEIKQDKEMQKLNLTLRLQVQSEEITKFKQQNSYLQQKLNEYKNELKDIQLKLKFEHDQHQITKQIVQSLQQEYQDSTSEIQKRNSYLEQQIKQTEQQLFQAQTNSKKQKLSYAKETQTILIENQQIIQQQIQNDQIEIENLKQKLCFEQEFTNQLNDSIYALQQQIQTQEQLLQVQKLNNSNQFDEIQNLTKQKIEITQQLKMFQVKYLSLYEQLDQIQKQKDVDQNNEQIQNIDIIKNLNFQIEDMKQINQFLSNQISQIQSNNEIQISAQNTVLSSKIALLEKQLAAEKHLKEQANIRIMQLLKQYQDLQNHIQQDEISDFKEQIFKLSNQQRLQQQQKENLIESFEQNLNQLKQQINELTHQNSNFQEQIKDFETKQLLHLQLQQQYANQTQLINQQQQQIVILQQQNNQNQNDLQKLRQNLKLDIQDFEDHQNDQIIYLKQQIDELNLYIQNQQRDINYLESQIQFEQQEKNIITQNKTNQDRLINQMQEENCQLQNQIQIQQNNIEQLSKNIRQSNTIHNQLSQTEEYYQNQNEIPKLENQQLKQDYQILIQEYQKLKDALYQITEEKNKLEMILNYQNQVQESKFQEINQLQSIIKIDKNEEKDQLNQNEFNNKQYQIKDLDIQISAALVKLDEFDDLNIRSEQIKQDLQIQIQRLKQQTLYIQQLRTEQDKNKDNIQQKYPSINFNQKIDELIQIIQVLIISIGDHIQLNSKIVMNTQKLYQQLIEINKIIESFQFQNQTLKREGNFTEQPNYSTAQKDYQKQCTELIIENDQLKLKLNQYQRLLIQLQDEYYKQGSALDNITKEYQQIINKNEYKVIKLIDFEQLNNTINKQEKQIEEYLDQIQYLQNHFDQEQRKQLEGNARFNNKIQENQKQMDNQIQIIQENIKLKQEISNLQSELQKQNYQEDLREEQKFIQKQNQEEYIQLKQEAQRLYQRLLQMSNSNNILKEEKELEQQKYQRECKQIQENLEKHKNENIQYKLQIDRLSKQLQEQKSKSQSNLQQEFNKLQYTLDASLKQQKQINDEKRVIQAQVQQQQEQLANQLNIINQLKKEISKQEQIISQFSQQNNIQSSFVQEVTFFDDSKNSSPFEFKIKQLQNENSHLHQLLIDTENDYSHKIKLQQLQIQGLNDKLREMVYELNNKNPKVDEFVQINNQNH</sequence>
<reference evidence="2" key="1">
    <citation type="submission" date="2021-01" db="EMBL/GenBank/DDBJ databases">
        <authorList>
            <consortium name="Genoscope - CEA"/>
            <person name="William W."/>
        </authorList>
    </citation>
    <scope>NUCLEOTIDE SEQUENCE</scope>
</reference>